<evidence type="ECO:0000256" key="2">
    <source>
        <dbReference type="PIRSR" id="PIRSR640198-1"/>
    </source>
</evidence>
<dbReference type="InterPro" id="IPR040198">
    <property type="entry name" value="Fido_containing"/>
</dbReference>
<dbReference type="EMBL" id="SWBP01000001">
    <property type="protein sequence ID" value="TKC00290.1"/>
    <property type="molecule type" value="Genomic_DNA"/>
</dbReference>
<reference evidence="5 6" key="1">
    <citation type="submission" date="2019-04" db="EMBL/GenBank/DDBJ databases">
        <title>Pedobacter sp. AR-3-17 sp. nov., isolated from Arctic soil.</title>
        <authorList>
            <person name="Dahal R.H."/>
            <person name="Kim D.-U."/>
        </authorList>
    </citation>
    <scope>NUCLEOTIDE SEQUENCE [LARGE SCALE GENOMIC DNA]</scope>
    <source>
        <strain evidence="5 6">AR-3-17</strain>
    </source>
</reference>
<dbReference type="SUPFAM" id="SSF140931">
    <property type="entry name" value="Fic-like"/>
    <property type="match status" value="1"/>
</dbReference>
<feature type="domain" description="Fido" evidence="4">
    <location>
        <begin position="123"/>
        <end position="273"/>
    </location>
</feature>
<keyword evidence="6" id="KW-1185">Reference proteome</keyword>
<feature type="binding site" evidence="3">
    <location>
        <begin position="213"/>
        <end position="220"/>
    </location>
    <ligand>
        <name>ATP</name>
        <dbReference type="ChEBI" id="CHEBI:30616"/>
    </ligand>
</feature>
<dbReference type="AlphaFoldDB" id="A0A4U1C3C0"/>
<evidence type="ECO:0000256" key="1">
    <source>
        <dbReference type="PIRSR" id="PIRSR038925-1"/>
    </source>
</evidence>
<dbReference type="Gene3D" id="1.10.3290.10">
    <property type="entry name" value="Fido-like domain"/>
    <property type="match status" value="1"/>
</dbReference>
<evidence type="ECO:0000259" key="4">
    <source>
        <dbReference type="PROSITE" id="PS51459"/>
    </source>
</evidence>
<evidence type="ECO:0000256" key="3">
    <source>
        <dbReference type="PIRSR" id="PIRSR640198-2"/>
    </source>
</evidence>
<comment type="caution">
    <text evidence="5">The sequence shown here is derived from an EMBL/GenBank/DDBJ whole genome shotgun (WGS) entry which is preliminary data.</text>
</comment>
<accession>A0A4U1C3C0</accession>
<feature type="binding site" evidence="1">
    <location>
        <position position="209"/>
    </location>
    <ligand>
        <name>ATP</name>
        <dbReference type="ChEBI" id="CHEBI:30616"/>
    </ligand>
</feature>
<keyword evidence="1" id="KW-0067">ATP-binding</keyword>
<dbReference type="PIRSF" id="PIRSF038925">
    <property type="entry name" value="AMP-prot_trans"/>
    <property type="match status" value="1"/>
</dbReference>
<dbReference type="GO" id="GO:0005524">
    <property type="term" value="F:ATP binding"/>
    <property type="evidence" value="ECO:0007669"/>
    <property type="project" value="UniProtKB-KW"/>
</dbReference>
<dbReference type="InterPro" id="IPR026287">
    <property type="entry name" value="SoFic-like"/>
</dbReference>
<evidence type="ECO:0000313" key="6">
    <source>
        <dbReference type="Proteomes" id="UP000308181"/>
    </source>
</evidence>
<dbReference type="Proteomes" id="UP000308181">
    <property type="component" value="Unassembled WGS sequence"/>
</dbReference>
<evidence type="ECO:0000313" key="5">
    <source>
        <dbReference type="EMBL" id="TKC00290.1"/>
    </source>
</evidence>
<sequence>MKTFKSGVYINQGYYKSFQPENINQTWKLDDIEIINLLSQADRQLGRLDMYSEYIPNIDLFISMHIAKEATQSSKIEGTQTNVEEAFLEKEEVAKEKRDDWEEVQNYILAMNKAITLLNDLPFSSRLIRDTHKILLQGVRGDHKQPGEFRKSQNWIGGATINDAIFIPPVHTSIAELMSDIEKFANDELNQFPDLLKIALIHYQFETIHPFLDGNGRVGRLMITLYLVSKGILKKPILYLSDFFERNRGLYYDNLMNVRTKNDLSQWFKFFLVGVIETAKNSITTFDGILKLQKQVEIKIQTLGSRAVNAQKLILYLYQRPVIEVQKAAEVIGSSPTTAYKLLADFEKLGILSEVTGSQRGKLYTFKDYLELFK</sequence>
<keyword evidence="1" id="KW-0547">Nucleotide-binding</keyword>
<organism evidence="5 6">
    <name type="scientific">Pedobacter cryophilus</name>
    <dbReference type="NCBI Taxonomy" id="2571271"/>
    <lineage>
        <taxon>Bacteria</taxon>
        <taxon>Pseudomonadati</taxon>
        <taxon>Bacteroidota</taxon>
        <taxon>Sphingobacteriia</taxon>
        <taxon>Sphingobacteriales</taxon>
        <taxon>Sphingobacteriaceae</taxon>
        <taxon>Pedobacter</taxon>
    </lineage>
</organism>
<dbReference type="InterPro" id="IPR025758">
    <property type="entry name" value="Fic/DOC_N"/>
</dbReference>
<dbReference type="PANTHER" id="PTHR13504:SF38">
    <property type="entry name" value="FIDO DOMAIN-CONTAINING PROTEIN"/>
    <property type="match status" value="1"/>
</dbReference>
<name>A0A4U1C3C0_9SPHI</name>
<feature type="binding site" evidence="1">
    <location>
        <begin position="214"/>
        <end position="220"/>
    </location>
    <ligand>
        <name>ATP</name>
        <dbReference type="ChEBI" id="CHEBI:30616"/>
    </ligand>
</feature>
<feature type="binding site" evidence="1">
    <location>
        <position position="77"/>
    </location>
    <ligand>
        <name>ATP</name>
        <dbReference type="ChEBI" id="CHEBI:30616"/>
    </ligand>
</feature>
<dbReference type="Pfam" id="PF02661">
    <property type="entry name" value="Fic"/>
    <property type="match status" value="1"/>
</dbReference>
<dbReference type="InterPro" id="IPR003812">
    <property type="entry name" value="Fido"/>
</dbReference>
<dbReference type="PANTHER" id="PTHR13504">
    <property type="entry name" value="FIDO DOMAIN-CONTAINING PROTEIN DDB_G0283145"/>
    <property type="match status" value="1"/>
</dbReference>
<dbReference type="RefSeq" id="WP_136824501.1">
    <property type="nucleotide sequence ID" value="NZ_SWBP01000001.1"/>
</dbReference>
<dbReference type="OrthoDB" id="9814400at2"/>
<dbReference type="PROSITE" id="PS51459">
    <property type="entry name" value="FIDO"/>
    <property type="match status" value="1"/>
</dbReference>
<feature type="binding site" evidence="3">
    <location>
        <begin position="251"/>
        <end position="252"/>
    </location>
    <ligand>
        <name>ATP</name>
        <dbReference type="ChEBI" id="CHEBI:30616"/>
    </ligand>
</feature>
<feature type="active site" evidence="2">
    <location>
        <position position="209"/>
    </location>
</feature>
<dbReference type="Pfam" id="PF13784">
    <property type="entry name" value="Fic_N"/>
    <property type="match status" value="1"/>
</dbReference>
<gene>
    <name evidence="5" type="ORF">FA046_01000</name>
</gene>
<feature type="binding site" evidence="1">
    <location>
        <position position="251"/>
    </location>
    <ligand>
        <name>ATP</name>
        <dbReference type="ChEBI" id="CHEBI:30616"/>
    </ligand>
</feature>
<protein>
    <submittedName>
        <fullName evidence="5">Fic family protein</fullName>
    </submittedName>
</protein>
<proteinExistence type="predicted"/>
<dbReference type="InterPro" id="IPR036597">
    <property type="entry name" value="Fido-like_dom_sf"/>
</dbReference>